<feature type="domain" description="YetF C-terminal" evidence="8">
    <location>
        <begin position="82"/>
        <end position="203"/>
    </location>
</feature>
<dbReference type="AlphaFoldDB" id="A0A0R2BJ70"/>
<dbReference type="Pfam" id="PF04239">
    <property type="entry name" value="DUF421"/>
    <property type="match status" value="1"/>
</dbReference>
<evidence type="ECO:0000256" key="1">
    <source>
        <dbReference type="ARBA" id="ARBA00004651"/>
    </source>
</evidence>
<keyword evidence="6 7" id="KW-0472">Membrane</keyword>
<proteinExistence type="inferred from homology"/>
<dbReference type="PANTHER" id="PTHR34582">
    <property type="entry name" value="UPF0702 TRANSMEMBRANE PROTEIN YCAP"/>
    <property type="match status" value="1"/>
</dbReference>
<keyword evidence="11" id="KW-1185">Reference proteome</keyword>
<accession>A0A0R2BJ70</accession>
<evidence type="ECO:0000313" key="11">
    <source>
        <dbReference type="Proteomes" id="UP000051813"/>
    </source>
</evidence>
<dbReference type="STRING" id="1423738.FC84_GL001526"/>
<reference evidence="10 11" key="1">
    <citation type="journal article" date="2015" name="Genome Announc.">
        <title>Expanding the biotechnology potential of lactobacilli through comparative genomics of 213 strains and associated genera.</title>
        <authorList>
            <person name="Sun Z."/>
            <person name="Harris H.M."/>
            <person name="McCann A."/>
            <person name="Guo C."/>
            <person name="Argimon S."/>
            <person name="Zhang W."/>
            <person name="Yang X."/>
            <person name="Jeffery I.B."/>
            <person name="Cooney J.C."/>
            <person name="Kagawa T.F."/>
            <person name="Liu W."/>
            <person name="Song Y."/>
            <person name="Salvetti E."/>
            <person name="Wrobel A."/>
            <person name="Rasinkangas P."/>
            <person name="Parkhill J."/>
            <person name="Rea M.C."/>
            <person name="O'Sullivan O."/>
            <person name="Ritari J."/>
            <person name="Douillard F.P."/>
            <person name="Paul Ross R."/>
            <person name="Yang R."/>
            <person name="Briner A.E."/>
            <person name="Felis G.E."/>
            <person name="de Vos W.M."/>
            <person name="Barrangou R."/>
            <person name="Klaenhammer T.R."/>
            <person name="Caufield P.W."/>
            <person name="Cui Y."/>
            <person name="Zhang H."/>
            <person name="O'Toole P.W."/>
        </authorList>
    </citation>
    <scope>NUCLEOTIDE SEQUENCE [LARGE SCALE GENOMIC DNA]</scope>
    <source>
        <strain evidence="10 11">DSM 20335</strain>
    </source>
</reference>
<feature type="transmembrane region" description="Helical" evidence="7">
    <location>
        <begin position="6"/>
        <end position="26"/>
    </location>
</feature>
<dbReference type="Pfam" id="PF20730">
    <property type="entry name" value="YetF_N"/>
    <property type="match status" value="1"/>
</dbReference>
<sequence length="225" mass="25496">MVPMLLLIGLKLIIGLIALLLVVRLLGKKSLSEITPFDLIYTLVLGGILEESIYDDKVHLGQIIFALFVWAVLIYIIEQLVQKNRKFNRLLKGEPAVLIKDGVLNKTALTENHIEMEQLRSMLRQEQCFSVANVQQAVLETAGQISVLTKSADDQALALMLIDEEKIQQRVLSSNQLSENWLYQNLRQLGYSSLAGLFYVEWSAENGFYIITEDDLDTELYHIDG</sequence>
<dbReference type="PATRIC" id="fig|1423738.3.peg.1543"/>
<evidence type="ECO:0000259" key="8">
    <source>
        <dbReference type="Pfam" id="PF04239"/>
    </source>
</evidence>
<evidence type="ECO:0000256" key="6">
    <source>
        <dbReference type="ARBA" id="ARBA00023136"/>
    </source>
</evidence>
<feature type="transmembrane region" description="Helical" evidence="7">
    <location>
        <begin position="60"/>
        <end position="77"/>
    </location>
</feature>
<evidence type="ECO:0000256" key="4">
    <source>
        <dbReference type="ARBA" id="ARBA00022692"/>
    </source>
</evidence>
<evidence type="ECO:0000256" key="7">
    <source>
        <dbReference type="SAM" id="Phobius"/>
    </source>
</evidence>
<name>A0A0R2BJ70_9LACO</name>
<gene>
    <name evidence="10" type="ORF">FC84_GL001526</name>
</gene>
<dbReference type="EMBL" id="AYYK01000004">
    <property type="protein sequence ID" value="KRM79351.1"/>
    <property type="molecule type" value="Genomic_DNA"/>
</dbReference>
<dbReference type="InterPro" id="IPR007353">
    <property type="entry name" value="DUF421"/>
</dbReference>
<dbReference type="PANTHER" id="PTHR34582:SF5">
    <property type="entry name" value="UPF0702 TRANSMEMBRANE PROTEIN YETF"/>
    <property type="match status" value="1"/>
</dbReference>
<dbReference type="Gene3D" id="3.30.240.20">
    <property type="entry name" value="bsu07140 like domains"/>
    <property type="match status" value="2"/>
</dbReference>
<evidence type="ECO:0000313" key="10">
    <source>
        <dbReference type="EMBL" id="KRM79351.1"/>
    </source>
</evidence>
<evidence type="ECO:0000259" key="9">
    <source>
        <dbReference type="Pfam" id="PF20730"/>
    </source>
</evidence>
<comment type="subcellular location">
    <subcellularLocation>
        <location evidence="1">Cell membrane</location>
        <topology evidence="1">Multi-pass membrane protein</topology>
    </subcellularLocation>
</comment>
<evidence type="ECO:0000256" key="3">
    <source>
        <dbReference type="ARBA" id="ARBA00022475"/>
    </source>
</evidence>
<keyword evidence="4 7" id="KW-0812">Transmembrane</keyword>
<protein>
    <recommendedName>
        <fullName evidence="12">DUF421 domain-containing protein</fullName>
    </recommendedName>
</protein>
<keyword evidence="5 7" id="KW-1133">Transmembrane helix</keyword>
<comment type="caution">
    <text evidence="10">The sequence shown here is derived from an EMBL/GenBank/DDBJ whole genome shotgun (WGS) entry which is preliminary data.</text>
</comment>
<feature type="domain" description="YetF-like N-terminal transmembrane" evidence="9">
    <location>
        <begin position="6"/>
        <end position="79"/>
    </location>
</feature>
<dbReference type="InterPro" id="IPR048454">
    <property type="entry name" value="YetF_N"/>
</dbReference>
<evidence type="ECO:0000256" key="5">
    <source>
        <dbReference type="ARBA" id="ARBA00022989"/>
    </source>
</evidence>
<keyword evidence="3" id="KW-1003">Cell membrane</keyword>
<dbReference type="GO" id="GO:0005886">
    <property type="term" value="C:plasma membrane"/>
    <property type="evidence" value="ECO:0007669"/>
    <property type="project" value="UniProtKB-SubCell"/>
</dbReference>
<organism evidence="10 11">
    <name type="scientific">Lapidilactobacillus dextrinicus DSM 20335</name>
    <dbReference type="NCBI Taxonomy" id="1423738"/>
    <lineage>
        <taxon>Bacteria</taxon>
        <taxon>Bacillati</taxon>
        <taxon>Bacillota</taxon>
        <taxon>Bacilli</taxon>
        <taxon>Lactobacillales</taxon>
        <taxon>Lactobacillaceae</taxon>
        <taxon>Lapidilactobacillus</taxon>
    </lineage>
</organism>
<evidence type="ECO:0008006" key="12">
    <source>
        <dbReference type="Google" id="ProtNLM"/>
    </source>
</evidence>
<comment type="similarity">
    <text evidence="2">Belongs to the UPF0702 family.</text>
</comment>
<dbReference type="InterPro" id="IPR023090">
    <property type="entry name" value="UPF0702_alpha/beta_dom_sf"/>
</dbReference>
<dbReference type="Proteomes" id="UP000051813">
    <property type="component" value="Unassembled WGS sequence"/>
</dbReference>
<evidence type="ECO:0000256" key="2">
    <source>
        <dbReference type="ARBA" id="ARBA00006448"/>
    </source>
</evidence>